<sequence>MCQNSLEDRVRHVMKLMESFKREMGRAIGHSPMQAILNHPYPPRSRIPIPHEFQNHDDKALVRLWPEIERRILEWRKIVYLFAYVSRAHIVAETPCLERIAIGYEILRPNYEADSSPQVQALLRGAKALIEQAKISNELACAYEDQAMAYALENNDVHSREWYEKHASRYLPSPFVMMENMQHLPSEILIIAFPDMDVGPQRMFHHKEDDMDPYAIMTIRRALFNILPF</sequence>
<gene>
    <name evidence="1" type="ORF">MIMGU_mgv1a013172mg</name>
</gene>
<organism evidence="1 2">
    <name type="scientific">Erythranthe guttata</name>
    <name type="common">Yellow monkey flower</name>
    <name type="synonym">Mimulus guttatus</name>
    <dbReference type="NCBI Taxonomy" id="4155"/>
    <lineage>
        <taxon>Eukaryota</taxon>
        <taxon>Viridiplantae</taxon>
        <taxon>Streptophyta</taxon>
        <taxon>Embryophyta</taxon>
        <taxon>Tracheophyta</taxon>
        <taxon>Spermatophyta</taxon>
        <taxon>Magnoliopsida</taxon>
        <taxon>eudicotyledons</taxon>
        <taxon>Gunneridae</taxon>
        <taxon>Pentapetalae</taxon>
        <taxon>asterids</taxon>
        <taxon>lamiids</taxon>
        <taxon>Lamiales</taxon>
        <taxon>Phrymaceae</taxon>
        <taxon>Erythranthe</taxon>
    </lineage>
</organism>
<proteinExistence type="predicted"/>
<evidence type="ECO:0000313" key="1">
    <source>
        <dbReference type="EMBL" id="EYU37487.1"/>
    </source>
</evidence>
<dbReference type="KEGG" id="egt:105957883"/>
<reference evidence="1 2" key="1">
    <citation type="journal article" date="2013" name="Proc. Natl. Acad. Sci. U.S.A.">
        <title>Fine-scale variation in meiotic recombination in Mimulus inferred from population shotgun sequencing.</title>
        <authorList>
            <person name="Hellsten U."/>
            <person name="Wright K.M."/>
            <person name="Jenkins J."/>
            <person name="Shu S."/>
            <person name="Yuan Y."/>
            <person name="Wessler S.R."/>
            <person name="Schmutz J."/>
            <person name="Willis J.H."/>
            <person name="Rokhsar D.S."/>
        </authorList>
    </citation>
    <scope>NUCLEOTIDE SEQUENCE [LARGE SCALE GENOMIC DNA]</scope>
    <source>
        <strain evidence="2">cv. DUN x IM62</strain>
    </source>
</reference>
<evidence type="ECO:0000313" key="2">
    <source>
        <dbReference type="Proteomes" id="UP000030748"/>
    </source>
</evidence>
<accession>A0A022RB00</accession>
<name>A0A022RB00_ERYGU</name>
<dbReference type="EMBL" id="KI630517">
    <property type="protein sequence ID" value="EYU37487.1"/>
    <property type="molecule type" value="Genomic_DNA"/>
</dbReference>
<dbReference type="Proteomes" id="UP000030748">
    <property type="component" value="Unassembled WGS sequence"/>
</dbReference>
<protein>
    <submittedName>
        <fullName evidence="1">Uncharacterized protein</fullName>
    </submittedName>
</protein>
<dbReference type="PhylomeDB" id="A0A022RB00"/>
<dbReference type="AlphaFoldDB" id="A0A022RB00"/>
<keyword evidence="2" id="KW-1185">Reference proteome</keyword>